<dbReference type="RefSeq" id="WP_286346952.1">
    <property type="nucleotide sequence ID" value="NZ_AP027733.1"/>
</dbReference>
<reference evidence="2" key="1">
    <citation type="journal article" date="2019" name="Int. J. Syst. Evol. Microbiol.">
        <title>The Global Catalogue of Microorganisms (GCM) 10K type strain sequencing project: providing services to taxonomists for standard genome sequencing and annotation.</title>
        <authorList>
            <consortium name="The Broad Institute Genomics Platform"/>
            <consortium name="The Broad Institute Genome Sequencing Center for Infectious Disease"/>
            <person name="Wu L."/>
            <person name="Ma J."/>
        </authorList>
    </citation>
    <scope>NUCLEOTIDE SEQUENCE [LARGE SCALE GENOMIC DNA]</scope>
    <source>
        <strain evidence="2">NBRC 108728</strain>
    </source>
</reference>
<name>A0ABN6Y5T7_9MICO</name>
<evidence type="ECO:0000313" key="2">
    <source>
        <dbReference type="Proteomes" id="UP001321486"/>
    </source>
</evidence>
<dbReference type="EMBL" id="AP027733">
    <property type="protein sequence ID" value="BDZ52669.1"/>
    <property type="molecule type" value="Genomic_DNA"/>
</dbReference>
<evidence type="ECO:0008006" key="3">
    <source>
        <dbReference type="Google" id="ProtNLM"/>
    </source>
</evidence>
<dbReference type="Proteomes" id="UP001321486">
    <property type="component" value="Plasmid pNBRC108728a"/>
</dbReference>
<accession>A0ABN6Y5T7</accession>
<keyword evidence="1" id="KW-0614">Plasmid</keyword>
<sequence length="128" mass="14112">MTTGFSNITISMRGDDHEPLALTVHTGRIIDGEAILDSEQVAQVADLWTNRTGDFLTTWTWGNTNDESDLVFAETGPDGIEITFWSTIGPDNDDDRYIGQRPLSNRYDTASAPFYDDLVITILEGPAA</sequence>
<organism evidence="1 2">
    <name type="scientific">Frondihabitans sucicola</name>
    <dbReference type="NCBI Taxonomy" id="1268041"/>
    <lineage>
        <taxon>Bacteria</taxon>
        <taxon>Bacillati</taxon>
        <taxon>Actinomycetota</taxon>
        <taxon>Actinomycetes</taxon>
        <taxon>Micrococcales</taxon>
        <taxon>Microbacteriaceae</taxon>
        <taxon>Frondihabitans</taxon>
    </lineage>
</organism>
<gene>
    <name evidence="1" type="ORF">GCM10025867_49100</name>
</gene>
<proteinExistence type="predicted"/>
<protein>
    <recommendedName>
        <fullName evidence="3">Calcium-binding protein</fullName>
    </recommendedName>
</protein>
<evidence type="ECO:0000313" key="1">
    <source>
        <dbReference type="EMBL" id="BDZ52669.1"/>
    </source>
</evidence>
<keyword evidence="2" id="KW-1185">Reference proteome</keyword>
<geneLocation type="plasmid" evidence="1 2">
    <name>pNBRC108728a</name>
</geneLocation>